<keyword evidence="6" id="KW-0175">Coiled coil</keyword>
<dbReference type="Pfam" id="PF02518">
    <property type="entry name" value="HATPase_c"/>
    <property type="match status" value="1"/>
</dbReference>
<evidence type="ECO:0000256" key="4">
    <source>
        <dbReference type="ARBA" id="ARBA00022679"/>
    </source>
</evidence>
<organism evidence="10 11">
    <name type="scientific">Flavobacterium zhoui</name>
    <dbReference type="NCBI Taxonomy" id="3230414"/>
    <lineage>
        <taxon>Bacteria</taxon>
        <taxon>Pseudomonadati</taxon>
        <taxon>Bacteroidota</taxon>
        <taxon>Flavobacteriia</taxon>
        <taxon>Flavobacteriales</taxon>
        <taxon>Flavobacteriaceae</taxon>
        <taxon>Flavobacterium</taxon>
    </lineage>
</organism>
<comment type="catalytic activity">
    <reaction evidence="1">
        <text>ATP + protein L-histidine = ADP + protein N-phospho-L-histidine.</text>
        <dbReference type="EC" id="2.7.13.3"/>
    </reaction>
</comment>
<feature type="domain" description="PAS" evidence="8">
    <location>
        <begin position="413"/>
        <end position="469"/>
    </location>
</feature>
<evidence type="ECO:0000313" key="10">
    <source>
        <dbReference type="EMBL" id="MFE3870044.1"/>
    </source>
</evidence>
<protein>
    <recommendedName>
        <fullName evidence="2">histidine kinase</fullName>
        <ecNumber evidence="2">2.7.13.3</ecNumber>
    </recommendedName>
</protein>
<feature type="coiled-coil region" evidence="6">
    <location>
        <begin position="141"/>
        <end position="168"/>
    </location>
</feature>
<dbReference type="InterPro" id="IPR004358">
    <property type="entry name" value="Sig_transdc_His_kin-like_C"/>
</dbReference>
<dbReference type="SUPFAM" id="SSF55785">
    <property type="entry name" value="PYP-like sensor domain (PAS domain)"/>
    <property type="match status" value="6"/>
</dbReference>
<dbReference type="InterPro" id="IPR003594">
    <property type="entry name" value="HATPase_dom"/>
</dbReference>
<dbReference type="SMART" id="SM00388">
    <property type="entry name" value="HisKA"/>
    <property type="match status" value="1"/>
</dbReference>
<accession>A0ABW6I355</accession>
<dbReference type="PROSITE" id="PS50112">
    <property type="entry name" value="PAS"/>
    <property type="match status" value="4"/>
</dbReference>
<dbReference type="Pfam" id="PF13426">
    <property type="entry name" value="PAS_9"/>
    <property type="match status" value="2"/>
</dbReference>
<feature type="domain" description="PAS" evidence="8">
    <location>
        <begin position="676"/>
        <end position="718"/>
    </location>
</feature>
<dbReference type="InterPro" id="IPR003661">
    <property type="entry name" value="HisK_dim/P_dom"/>
</dbReference>
<keyword evidence="3" id="KW-0597">Phosphoprotein</keyword>
<feature type="coiled-coil region" evidence="6">
    <location>
        <begin position="796"/>
        <end position="828"/>
    </location>
</feature>
<evidence type="ECO:0000256" key="1">
    <source>
        <dbReference type="ARBA" id="ARBA00000085"/>
    </source>
</evidence>
<name>A0ABW6I355_9FLAO</name>
<feature type="domain" description="Histidine kinase" evidence="7">
    <location>
        <begin position="960"/>
        <end position="1179"/>
    </location>
</feature>
<feature type="coiled-coil region" evidence="6">
    <location>
        <begin position="659"/>
        <end position="686"/>
    </location>
</feature>
<evidence type="ECO:0000259" key="9">
    <source>
        <dbReference type="PROSITE" id="PS50113"/>
    </source>
</evidence>
<dbReference type="SMART" id="SM00387">
    <property type="entry name" value="HATPase_c"/>
    <property type="match status" value="1"/>
</dbReference>
<dbReference type="PROSITE" id="PS50113">
    <property type="entry name" value="PAC"/>
    <property type="match status" value="4"/>
</dbReference>
<evidence type="ECO:0000256" key="2">
    <source>
        <dbReference type="ARBA" id="ARBA00012438"/>
    </source>
</evidence>
<dbReference type="InterPro" id="IPR035965">
    <property type="entry name" value="PAS-like_dom_sf"/>
</dbReference>
<dbReference type="Gene3D" id="3.30.565.10">
    <property type="entry name" value="Histidine kinase-like ATPase, C-terminal domain"/>
    <property type="match status" value="1"/>
</dbReference>
<dbReference type="PRINTS" id="PR00344">
    <property type="entry name" value="BCTRLSENSOR"/>
</dbReference>
<dbReference type="SUPFAM" id="SSF47384">
    <property type="entry name" value="Homodimeric domain of signal transducing histidine kinase"/>
    <property type="match status" value="1"/>
</dbReference>
<feature type="domain" description="PAC" evidence="9">
    <location>
        <begin position="623"/>
        <end position="675"/>
    </location>
</feature>
<evidence type="ECO:0000313" key="11">
    <source>
        <dbReference type="Proteomes" id="UP001600107"/>
    </source>
</evidence>
<dbReference type="InterPro" id="IPR005467">
    <property type="entry name" value="His_kinase_dom"/>
</dbReference>
<dbReference type="CDD" id="cd00082">
    <property type="entry name" value="HisKA"/>
    <property type="match status" value="1"/>
</dbReference>
<dbReference type="InterPro" id="IPR001610">
    <property type="entry name" value="PAC"/>
</dbReference>
<dbReference type="InterPro" id="IPR036097">
    <property type="entry name" value="HisK_dim/P_sf"/>
</dbReference>
<dbReference type="SMART" id="SM00086">
    <property type="entry name" value="PAC"/>
    <property type="match status" value="6"/>
</dbReference>
<dbReference type="InterPro" id="IPR052162">
    <property type="entry name" value="Sensor_kinase/Photoreceptor"/>
</dbReference>
<feature type="domain" description="PAS" evidence="8">
    <location>
        <begin position="158"/>
        <end position="228"/>
    </location>
</feature>
<evidence type="ECO:0000256" key="6">
    <source>
        <dbReference type="SAM" id="Coils"/>
    </source>
</evidence>
<dbReference type="Proteomes" id="UP001600107">
    <property type="component" value="Unassembled WGS sequence"/>
</dbReference>
<dbReference type="InterPro" id="IPR036890">
    <property type="entry name" value="HATPase_C_sf"/>
</dbReference>
<dbReference type="Gene3D" id="3.30.450.20">
    <property type="entry name" value="PAS domain"/>
    <property type="match status" value="6"/>
</dbReference>
<dbReference type="InterPro" id="IPR000700">
    <property type="entry name" value="PAS-assoc_C"/>
</dbReference>
<comment type="caution">
    <text evidence="10">The sequence shown here is derived from an EMBL/GenBank/DDBJ whole genome shotgun (WGS) entry which is preliminary data.</text>
</comment>
<proteinExistence type="predicted"/>
<dbReference type="Pfam" id="PF00512">
    <property type="entry name" value="HisKA"/>
    <property type="match status" value="1"/>
</dbReference>
<dbReference type="NCBIfam" id="TIGR00229">
    <property type="entry name" value="sensory_box"/>
    <property type="match status" value="5"/>
</dbReference>
<dbReference type="PANTHER" id="PTHR43304:SF1">
    <property type="entry name" value="PAC DOMAIN-CONTAINING PROTEIN"/>
    <property type="match status" value="1"/>
</dbReference>
<keyword evidence="5" id="KW-0418">Kinase</keyword>
<evidence type="ECO:0000259" key="8">
    <source>
        <dbReference type="PROSITE" id="PS50112"/>
    </source>
</evidence>
<dbReference type="Gene3D" id="1.10.287.130">
    <property type="match status" value="1"/>
</dbReference>
<sequence>MQNKRKLIKLFDTIDFQQEFNSILLFVSEICEVPCVFTSLIDLTGQTIKAKIGVDLIPVATNILAFNENIIQQNKIKIVSDINNDVSNQSENLVHFFAGLPICFNENLVIGTICIMDTKPKELSSIQLKYLDHAVQQIQSLLQLHIENRELQETIKQQENQFQLFIDNSNEIIYEINLKGIISYASNNWTKYLGYDIKEVLGKSNADFLHPEDLENCIAFLDRVIKTGENEGELIYRIRHKEGHYVWHETRLKLSLKNGSPFFIGNCRDITEHIEVKQKLLQQKDFYETLLNNLPTDVVVFDSNHKYIYVNPIAIKNEELRKFIIGKDDFEYAQHMQRDPSIARSRREKFLAALQKEKTSFWEETLHSEVDGITYHDRKFTPVFNDNGSFKMMIGFSVNITESKKIQEEILKSRQLTASIIQNVAVGILVQGPQSEILENNKAACEMLGLTEDQLLGKTSFDDTWKVIHLDGSIFNANEHPVPQAIQKLKPINNIVMGVHRPMRNDLVWLMVDAIPVFGDLNELLYVICSFNDITAQKNAEDSLKISNERFIYSSIATSDALWDWNMITDEIFVGESYSILFGHQFENNIITGQECENFIHPDDKENYFASAEKAINTDAYRWTEEYRYLKSDGTYAYVKDKTVIIRDDEGKAIRMIGAMQDLTKEEKLKNELQQSEEKFKGAFENSAVGMALVNIEGYYIEANDRLCGMLGYSNQEMEFLKFQEITHYEDLTLDLDYKEKLDSGKTSNFSSEKRFIHKNKSIVWAHMSVSSAKNNKNEIKYYIIQIIDITERKKIEEENKLLMDENNRNKTAQLNEAKNMYRLLADNTVDLVCLHNADTTFKYISPSIQNLLGYSSDELLGKFPLDYAHPEDKNYLQKKMDKFLTLKTDELVIARFKKSNNEYIWIEIKTSLILENKVLIEIQTSSRDVTSQKIAEKAIEKALSKERELNELRTNLVATISHEFRTPMTTIRTSAELISMYLENQNIVNGNRLQKRVTIITEEIDRIVELMNAVLTISKEDSGKTNFNPTIFDLKEFCLEIIDSYYLDKINHAKVTTNFNGSTFKVNADKKLMEYGIFNILNNAFKYSEKFEEVILNLSSASDTIILEIIDFGIGIPKEDQLKLFNTFFRASNTDGFQGTGLGLYIAKTFTEKNSGTIALESELGKGTKVTMKFPLIK</sequence>
<dbReference type="Pfam" id="PF08447">
    <property type="entry name" value="PAS_3"/>
    <property type="match status" value="3"/>
</dbReference>
<dbReference type="EC" id="2.7.13.3" evidence="2"/>
<dbReference type="SUPFAM" id="SSF55781">
    <property type="entry name" value="GAF domain-like"/>
    <property type="match status" value="1"/>
</dbReference>
<dbReference type="PROSITE" id="PS50109">
    <property type="entry name" value="HIS_KIN"/>
    <property type="match status" value="1"/>
</dbReference>
<dbReference type="InterPro" id="IPR000014">
    <property type="entry name" value="PAS"/>
</dbReference>
<evidence type="ECO:0000259" key="7">
    <source>
        <dbReference type="PROSITE" id="PS50109"/>
    </source>
</evidence>
<keyword evidence="4" id="KW-0808">Transferase</keyword>
<dbReference type="EMBL" id="JBHZPY010000001">
    <property type="protein sequence ID" value="MFE3870044.1"/>
    <property type="molecule type" value="Genomic_DNA"/>
</dbReference>
<dbReference type="SMART" id="SM00091">
    <property type="entry name" value="PAS"/>
    <property type="match status" value="6"/>
</dbReference>
<keyword evidence="11" id="KW-1185">Reference proteome</keyword>
<dbReference type="InterPro" id="IPR013655">
    <property type="entry name" value="PAS_fold_3"/>
</dbReference>
<feature type="domain" description="PAS" evidence="8">
    <location>
        <begin position="818"/>
        <end position="888"/>
    </location>
</feature>
<reference evidence="10 11" key="1">
    <citation type="submission" date="2024-06" db="EMBL/GenBank/DDBJ databases">
        <title>Flavobacterium spp. isolated from glacier.</title>
        <authorList>
            <person name="Han D."/>
        </authorList>
    </citation>
    <scope>NUCLEOTIDE SEQUENCE [LARGE SCALE GENOMIC DNA]</scope>
    <source>
        <strain evidence="10 11">ZS1P70</strain>
    </source>
</reference>
<dbReference type="CDD" id="cd00075">
    <property type="entry name" value="HATPase"/>
    <property type="match status" value="1"/>
</dbReference>
<evidence type="ECO:0000256" key="5">
    <source>
        <dbReference type="ARBA" id="ARBA00022777"/>
    </source>
</evidence>
<evidence type="ECO:0000256" key="3">
    <source>
        <dbReference type="ARBA" id="ARBA00022553"/>
    </source>
</evidence>
<dbReference type="RefSeq" id="WP_379849508.1">
    <property type="nucleotide sequence ID" value="NZ_JBHZPY010000001.1"/>
</dbReference>
<feature type="domain" description="PAC" evidence="9">
    <location>
        <begin position="360"/>
        <end position="412"/>
    </location>
</feature>
<feature type="domain" description="PAC" evidence="9">
    <location>
        <begin position="750"/>
        <end position="802"/>
    </location>
</feature>
<dbReference type="PANTHER" id="PTHR43304">
    <property type="entry name" value="PHYTOCHROME-LIKE PROTEIN CPH1"/>
    <property type="match status" value="1"/>
</dbReference>
<dbReference type="SUPFAM" id="SSF55874">
    <property type="entry name" value="ATPase domain of HSP90 chaperone/DNA topoisomerase II/histidine kinase"/>
    <property type="match status" value="1"/>
</dbReference>
<dbReference type="CDD" id="cd00130">
    <property type="entry name" value="PAS"/>
    <property type="match status" value="5"/>
</dbReference>
<feature type="domain" description="PAC" evidence="9">
    <location>
        <begin position="493"/>
        <end position="546"/>
    </location>
</feature>
<gene>
    <name evidence="10" type="ORF">ACFX5F_02275</name>
</gene>